<proteinExistence type="predicted"/>
<reference evidence="2" key="1">
    <citation type="journal article" date="2023" name="G3 (Bethesda)">
        <title>Genome assembly and association tests identify interacting loci associated with vigor, precocity, and sex in interspecific pistachio rootstocks.</title>
        <authorList>
            <person name="Palmer W."/>
            <person name="Jacygrad E."/>
            <person name="Sagayaradj S."/>
            <person name="Cavanaugh K."/>
            <person name="Han R."/>
            <person name="Bertier L."/>
            <person name="Beede B."/>
            <person name="Kafkas S."/>
            <person name="Golino D."/>
            <person name="Preece J."/>
            <person name="Michelmore R."/>
        </authorList>
    </citation>
    <scope>NUCLEOTIDE SEQUENCE [LARGE SCALE GENOMIC DNA]</scope>
</reference>
<evidence type="ECO:0000313" key="1">
    <source>
        <dbReference type="EMBL" id="KAJ0083986.1"/>
    </source>
</evidence>
<protein>
    <submittedName>
        <fullName evidence="1">Uncharacterized protein</fullName>
    </submittedName>
</protein>
<accession>A0ACC1AE22</accession>
<dbReference type="Proteomes" id="UP001164250">
    <property type="component" value="Chromosome 11"/>
</dbReference>
<organism evidence="1 2">
    <name type="scientific">Pistacia atlantica</name>
    <dbReference type="NCBI Taxonomy" id="434234"/>
    <lineage>
        <taxon>Eukaryota</taxon>
        <taxon>Viridiplantae</taxon>
        <taxon>Streptophyta</taxon>
        <taxon>Embryophyta</taxon>
        <taxon>Tracheophyta</taxon>
        <taxon>Spermatophyta</taxon>
        <taxon>Magnoliopsida</taxon>
        <taxon>eudicotyledons</taxon>
        <taxon>Gunneridae</taxon>
        <taxon>Pentapetalae</taxon>
        <taxon>rosids</taxon>
        <taxon>malvids</taxon>
        <taxon>Sapindales</taxon>
        <taxon>Anacardiaceae</taxon>
        <taxon>Pistacia</taxon>
    </lineage>
</organism>
<comment type="caution">
    <text evidence="1">The sequence shown here is derived from an EMBL/GenBank/DDBJ whole genome shotgun (WGS) entry which is preliminary data.</text>
</comment>
<sequence length="90" mass="10274">MNKPNPNLKVLISASLVTFISKNHLKYIVKEKRKSELAIHGRKRCLTSSNTDLCVILYLYNRTHEHLSSLNNRVEVSTNPIPQNFLISLG</sequence>
<name>A0ACC1AE22_9ROSI</name>
<evidence type="ECO:0000313" key="2">
    <source>
        <dbReference type="Proteomes" id="UP001164250"/>
    </source>
</evidence>
<keyword evidence="2" id="KW-1185">Reference proteome</keyword>
<dbReference type="EMBL" id="CM047907">
    <property type="protein sequence ID" value="KAJ0083986.1"/>
    <property type="molecule type" value="Genomic_DNA"/>
</dbReference>
<gene>
    <name evidence="1" type="ORF">Patl1_30380</name>
</gene>